<name>A0A1F7RV47_9BACT</name>
<evidence type="ECO:0008006" key="5">
    <source>
        <dbReference type="Google" id="ProtNLM"/>
    </source>
</evidence>
<dbReference type="GO" id="GO:0015627">
    <property type="term" value="C:type II protein secretion system complex"/>
    <property type="evidence" value="ECO:0007669"/>
    <property type="project" value="InterPro"/>
</dbReference>
<dbReference type="Pfam" id="PF07963">
    <property type="entry name" value="N_methyl"/>
    <property type="match status" value="1"/>
</dbReference>
<dbReference type="EMBL" id="MGDF01000095">
    <property type="protein sequence ID" value="OGL45403.1"/>
    <property type="molecule type" value="Genomic_DNA"/>
</dbReference>
<dbReference type="SUPFAM" id="SSF54523">
    <property type="entry name" value="Pili subunits"/>
    <property type="match status" value="1"/>
</dbReference>
<dbReference type="Gene3D" id="3.30.700.10">
    <property type="entry name" value="Glycoprotein, Type 4 Pilin"/>
    <property type="match status" value="1"/>
</dbReference>
<comment type="caution">
    <text evidence="3">The sequence shown here is derived from an EMBL/GenBank/DDBJ whole genome shotgun (WGS) entry which is preliminary data.</text>
</comment>
<dbReference type="PRINTS" id="PR00813">
    <property type="entry name" value="BCTERIALGSPG"/>
</dbReference>
<keyword evidence="1" id="KW-0488">Methylation</keyword>
<keyword evidence="2" id="KW-1133">Transmembrane helix</keyword>
<feature type="transmembrane region" description="Helical" evidence="2">
    <location>
        <begin position="21"/>
        <end position="42"/>
    </location>
</feature>
<dbReference type="InterPro" id="IPR000983">
    <property type="entry name" value="Bac_GSPG_pilin"/>
</dbReference>
<keyword evidence="2" id="KW-0472">Membrane</keyword>
<dbReference type="InterPro" id="IPR045584">
    <property type="entry name" value="Pilin-like"/>
</dbReference>
<accession>A0A1F7RV47</accession>
<reference evidence="3 4" key="1">
    <citation type="journal article" date="2016" name="Nat. Commun.">
        <title>Thousands of microbial genomes shed light on interconnected biogeochemical processes in an aquifer system.</title>
        <authorList>
            <person name="Anantharaman K."/>
            <person name="Brown C.T."/>
            <person name="Hug L.A."/>
            <person name="Sharon I."/>
            <person name="Castelle C.J."/>
            <person name="Probst A.J."/>
            <person name="Thomas B.C."/>
            <person name="Singh A."/>
            <person name="Wilkins M.J."/>
            <person name="Karaoz U."/>
            <person name="Brodie E.L."/>
            <person name="Williams K.H."/>
            <person name="Hubbard S.S."/>
            <person name="Banfield J.F."/>
        </authorList>
    </citation>
    <scope>NUCLEOTIDE SEQUENCE [LARGE SCALE GENOMIC DNA]</scope>
</reference>
<proteinExistence type="predicted"/>
<dbReference type="InterPro" id="IPR012902">
    <property type="entry name" value="N_methyl_site"/>
</dbReference>
<dbReference type="NCBIfam" id="TIGR02532">
    <property type="entry name" value="IV_pilin_GFxxxE"/>
    <property type="match status" value="1"/>
</dbReference>
<dbReference type="GO" id="GO:0015628">
    <property type="term" value="P:protein secretion by the type II secretion system"/>
    <property type="evidence" value="ECO:0007669"/>
    <property type="project" value="InterPro"/>
</dbReference>
<organism evidence="3 4">
    <name type="scientific">Candidatus Schekmanbacteria bacterium RBG_16_38_11</name>
    <dbReference type="NCBI Taxonomy" id="1817880"/>
    <lineage>
        <taxon>Bacteria</taxon>
        <taxon>Candidatus Schekmaniibacteriota</taxon>
    </lineage>
</organism>
<gene>
    <name evidence="3" type="ORF">A2149_05785</name>
</gene>
<evidence type="ECO:0000313" key="4">
    <source>
        <dbReference type="Proteomes" id="UP000178435"/>
    </source>
</evidence>
<keyword evidence="2" id="KW-0812">Transmembrane</keyword>
<sequence>MIGLRRAHVFFVKKNKKGFSLIELMIIVFIIGILGSIAIPLYSGYRKKAITVEAKTNLIALYKFEIHYFSDNDKFTSDLNALGFQTESNKYYNYSAVNDGKSFTATSAGNIDNDLSQDVWTIDDKQALVHQTED</sequence>
<dbReference type="PROSITE" id="PS00409">
    <property type="entry name" value="PROKAR_NTER_METHYL"/>
    <property type="match status" value="1"/>
</dbReference>
<dbReference type="Proteomes" id="UP000178435">
    <property type="component" value="Unassembled WGS sequence"/>
</dbReference>
<evidence type="ECO:0000256" key="1">
    <source>
        <dbReference type="ARBA" id="ARBA00022481"/>
    </source>
</evidence>
<evidence type="ECO:0000313" key="3">
    <source>
        <dbReference type="EMBL" id="OGL45403.1"/>
    </source>
</evidence>
<protein>
    <recommendedName>
        <fullName evidence="5">Pilus assembly protein PilE</fullName>
    </recommendedName>
</protein>
<evidence type="ECO:0000256" key="2">
    <source>
        <dbReference type="SAM" id="Phobius"/>
    </source>
</evidence>
<dbReference type="AlphaFoldDB" id="A0A1F7RV47"/>